<dbReference type="Proteomes" id="UP000028511">
    <property type="component" value="Unassembled WGS sequence"/>
</dbReference>
<evidence type="ECO:0008006" key="2">
    <source>
        <dbReference type="Google" id="ProtNLM"/>
    </source>
</evidence>
<accession>A0A077N251</accession>
<dbReference type="AlphaFoldDB" id="A0A077N251"/>
<protein>
    <recommendedName>
        <fullName evidence="2">Transposase</fullName>
    </recommendedName>
</protein>
<comment type="caution">
    <text evidence="1">The sequence shown here is derived from an EMBL/GenBank/DDBJ whole genome shotgun (WGS) entry which is preliminary data.</text>
</comment>
<dbReference type="EMBL" id="CBSW010000109">
    <property type="protein sequence ID" value="CDG96186.1"/>
    <property type="molecule type" value="Genomic_DNA"/>
</dbReference>
<sequence length="41" mass="4718">MSLGENIGYGLKMQGRPKVEIREQVMEAQCHLYQSRNPPTK</sequence>
<dbReference type="HOGENOM" id="CLU_3278856_0_0_6"/>
<proteinExistence type="predicted"/>
<organism evidence="1">
    <name type="scientific">Xenorhabdus bovienii str. puntauvense</name>
    <dbReference type="NCBI Taxonomy" id="1398201"/>
    <lineage>
        <taxon>Bacteria</taxon>
        <taxon>Pseudomonadati</taxon>
        <taxon>Pseudomonadota</taxon>
        <taxon>Gammaproteobacteria</taxon>
        <taxon>Enterobacterales</taxon>
        <taxon>Morganellaceae</taxon>
        <taxon>Xenorhabdus</taxon>
    </lineage>
</organism>
<name>A0A077N251_XENBV</name>
<evidence type="ECO:0000313" key="1">
    <source>
        <dbReference type="EMBL" id="CDG96186.1"/>
    </source>
</evidence>
<gene>
    <name evidence="1" type="ORF">XBP1_1970008</name>
</gene>
<reference evidence="1" key="1">
    <citation type="submission" date="2013-07" db="EMBL/GenBank/DDBJ databases">
        <title>Sub-species coevolution in mutualistic symbiosis.</title>
        <authorList>
            <person name="Murfin K."/>
            <person name="Klassen J."/>
            <person name="Lee M."/>
            <person name="Forst S."/>
            <person name="Stock P."/>
            <person name="Goodrich-Blair H."/>
        </authorList>
    </citation>
    <scope>NUCLEOTIDE SEQUENCE [LARGE SCALE GENOMIC DNA]</scope>
    <source>
        <strain evidence="1">Puntauvense</strain>
    </source>
</reference>